<comment type="caution">
    <text evidence="2">The sequence shown here is derived from an EMBL/GenBank/DDBJ whole genome shotgun (WGS) entry which is preliminary data.</text>
</comment>
<reference evidence="2" key="1">
    <citation type="submission" date="2021-02" db="EMBL/GenBank/DDBJ databases">
        <authorList>
            <person name="Dougan E. K."/>
            <person name="Rhodes N."/>
            <person name="Thang M."/>
            <person name="Chan C."/>
        </authorList>
    </citation>
    <scope>NUCLEOTIDE SEQUENCE</scope>
</reference>
<dbReference type="AlphaFoldDB" id="A0A812K3U0"/>
<organism evidence="2 3">
    <name type="scientific">Symbiodinium natans</name>
    <dbReference type="NCBI Taxonomy" id="878477"/>
    <lineage>
        <taxon>Eukaryota</taxon>
        <taxon>Sar</taxon>
        <taxon>Alveolata</taxon>
        <taxon>Dinophyceae</taxon>
        <taxon>Suessiales</taxon>
        <taxon>Symbiodiniaceae</taxon>
        <taxon>Symbiodinium</taxon>
    </lineage>
</organism>
<gene>
    <name evidence="2" type="primary">DNAJB8</name>
    <name evidence="2" type="ORF">SNAT2548_LOCUS7544</name>
</gene>
<evidence type="ECO:0000313" key="2">
    <source>
        <dbReference type="EMBL" id="CAE7215308.1"/>
    </source>
</evidence>
<evidence type="ECO:0000256" key="1">
    <source>
        <dbReference type="SAM" id="MobiDB-lite"/>
    </source>
</evidence>
<feature type="compositionally biased region" description="Basic and acidic residues" evidence="1">
    <location>
        <begin position="1"/>
        <end position="12"/>
    </location>
</feature>
<accession>A0A812K3U0</accession>
<name>A0A812K3U0_9DINO</name>
<dbReference type="Proteomes" id="UP000604046">
    <property type="component" value="Unassembled WGS sequence"/>
</dbReference>
<proteinExistence type="predicted"/>
<sequence>MQNGDHAEDDVGGRPSGYVPSGATGTTAVREQLAAVKKELDFISQQLRGPGGQVQRIDLQEVERLVKHLEVDRGELAKRCQRLAEENQDLMEANRHLEVDLSAARRELDDVRRQLRHQQIDIQLKGTSERQDAESEQPSAEERLTQESLEALQAAMAASPGPSRQMSRSELIRALRATQEELAIQRARNQKLEQRRIRDSQRCEMLADAAERQRMEITAMRLGKQRKLATHPQMVHKPKMLHNLAHTMPVSREVKPWVGGEASGISRSNSEFARLPRMKGRDIPL</sequence>
<protein>
    <submittedName>
        <fullName evidence="2">DNAJB8 protein</fullName>
    </submittedName>
</protein>
<feature type="region of interest" description="Disordered" evidence="1">
    <location>
        <begin position="119"/>
        <end position="143"/>
    </location>
</feature>
<keyword evidence="3" id="KW-1185">Reference proteome</keyword>
<evidence type="ECO:0000313" key="3">
    <source>
        <dbReference type="Proteomes" id="UP000604046"/>
    </source>
</evidence>
<dbReference type="OrthoDB" id="422222at2759"/>
<feature type="region of interest" description="Disordered" evidence="1">
    <location>
        <begin position="1"/>
        <end position="25"/>
    </location>
</feature>
<dbReference type="EMBL" id="CAJNDS010000524">
    <property type="protein sequence ID" value="CAE7215308.1"/>
    <property type="molecule type" value="Genomic_DNA"/>
</dbReference>